<evidence type="ECO:0000313" key="2">
    <source>
        <dbReference type="EMBL" id="KAG7141181.1"/>
    </source>
</evidence>
<feature type="region of interest" description="Disordered" evidence="1">
    <location>
        <begin position="241"/>
        <end position="260"/>
    </location>
</feature>
<dbReference type="Proteomes" id="UP000689129">
    <property type="component" value="Unassembled WGS sequence"/>
</dbReference>
<dbReference type="CDD" id="cd22997">
    <property type="entry name" value="GT_LH"/>
    <property type="match status" value="1"/>
</dbReference>
<name>A0A8I3A0K9_VERLO</name>
<protein>
    <submittedName>
        <fullName evidence="2">Uncharacterized protein</fullName>
    </submittedName>
</protein>
<comment type="caution">
    <text evidence="2">The sequence shown here is derived from an EMBL/GenBank/DDBJ whole genome shotgun (WGS) entry which is preliminary data.</text>
</comment>
<accession>A0A8I3A0K9</accession>
<sequence length="544" mass="59381">MRSSLRDAGGLLAGAFTAMKGPRYHKIDWEGSDESDYTSRQVPLSRSLGRCLPCGLGRWSLKTVIATVGSLVILALLAVAGSQPVAPTPPAADDTDPHNRRLRIIVPADEPGANLCKMLLSTVANGYPAPLIINWGRDFHKQGGWFGGSHLGKIDGTLDALEALASDEEAPPAERLRPDDLVLIVDAYDVWFQLPPRVLIERFLAQNAAADARILAGWSADAPDAIAAPTQRVISTARTDLYGPETDKGDPDRDGHALHRTRPRYINSGAVLGRADDVLRTLRRAYAKVREGQDAGNNLFSDQGILGEILGQQEVWRTMQRERQALALAGEPFNETAYPPDVAAVGGGAETWEYGLGLDYLQELFVPTVFEEDDARIAGLPSDVDSLAPPLVHAGVELEEQHKDEAAHWDAVPLYTDYYTGRMPVGVHHNAHRDGMKVRPIKLAPLAVIKATSSWARDVVYWPPASDAERRRPRIFDRKTLSQGLDEAEWHTLGPEDLGPKRATNAVKPEVEVKKPGGETKADEKPQDEGQGERKPAGEAIIKR</sequence>
<dbReference type="PANTHER" id="PTHR36587:SF2">
    <property type="entry name" value="EXPRESSION SITE-ASSOCIATED GENE 3 (ESAG3)-LIKE PROTEIN"/>
    <property type="match status" value="1"/>
</dbReference>
<feature type="region of interest" description="Disordered" evidence="1">
    <location>
        <begin position="487"/>
        <end position="544"/>
    </location>
</feature>
<gene>
    <name evidence="2" type="ORF">HYQ45_002164</name>
</gene>
<proteinExistence type="predicted"/>
<feature type="compositionally biased region" description="Basic and acidic residues" evidence="1">
    <location>
        <begin position="509"/>
        <end position="544"/>
    </location>
</feature>
<dbReference type="AlphaFoldDB" id="A0A8I3A0K9"/>
<dbReference type="PANTHER" id="PTHR36587">
    <property type="entry name" value="EXPRESSION SITE-ASSOCIATED GENE 3 (ESAG3)-LIKE PROTEIN"/>
    <property type="match status" value="1"/>
</dbReference>
<dbReference type="OrthoDB" id="422736at2759"/>
<evidence type="ECO:0000256" key="1">
    <source>
        <dbReference type="SAM" id="MobiDB-lite"/>
    </source>
</evidence>
<feature type="compositionally biased region" description="Basic and acidic residues" evidence="1">
    <location>
        <begin position="245"/>
        <end position="257"/>
    </location>
</feature>
<reference evidence="2" key="1">
    <citation type="journal article" date="2021" name="Mol. Plant Pathol.">
        <title>A 20-kb lineage-specific genomic region tames virulence in pathogenic amphidiploid Verticillium longisporum.</title>
        <authorList>
            <person name="Harting R."/>
            <person name="Starke J."/>
            <person name="Kusch H."/>
            <person name="Poggeler S."/>
            <person name="Maurus I."/>
            <person name="Schluter R."/>
            <person name="Landesfeind M."/>
            <person name="Bulla I."/>
            <person name="Nowrousian M."/>
            <person name="de Jonge R."/>
            <person name="Stahlhut G."/>
            <person name="Hoff K.J."/>
            <person name="Asshauer K.P."/>
            <person name="Thurmer A."/>
            <person name="Stanke M."/>
            <person name="Daniel R."/>
            <person name="Morgenstern B."/>
            <person name="Thomma B.P.H.J."/>
            <person name="Kronstad J.W."/>
            <person name="Braus-Stromeyer S.A."/>
            <person name="Braus G.H."/>
        </authorList>
    </citation>
    <scope>NUCLEOTIDE SEQUENCE</scope>
    <source>
        <strain evidence="2">Vl32</strain>
    </source>
</reference>
<organism evidence="2 3">
    <name type="scientific">Verticillium longisporum</name>
    <name type="common">Verticillium dahliae var. longisporum</name>
    <dbReference type="NCBI Taxonomy" id="100787"/>
    <lineage>
        <taxon>Eukaryota</taxon>
        <taxon>Fungi</taxon>
        <taxon>Dikarya</taxon>
        <taxon>Ascomycota</taxon>
        <taxon>Pezizomycotina</taxon>
        <taxon>Sordariomycetes</taxon>
        <taxon>Hypocreomycetidae</taxon>
        <taxon>Glomerellales</taxon>
        <taxon>Plectosphaerellaceae</taxon>
        <taxon>Verticillium</taxon>
    </lineage>
</organism>
<evidence type="ECO:0000313" key="3">
    <source>
        <dbReference type="Proteomes" id="UP000689129"/>
    </source>
</evidence>
<dbReference type="EMBL" id="JAEMWZ010000035">
    <property type="protein sequence ID" value="KAG7141181.1"/>
    <property type="molecule type" value="Genomic_DNA"/>
</dbReference>